<dbReference type="GO" id="GO:0008237">
    <property type="term" value="F:metallopeptidase activity"/>
    <property type="evidence" value="ECO:0007669"/>
    <property type="project" value="InterPro"/>
</dbReference>
<name>A0AAN1MQG2_9BURK</name>
<dbReference type="InterPro" id="IPR019026">
    <property type="entry name" value="Peptidase_M64_IgA"/>
</dbReference>
<proteinExistence type="predicted"/>
<dbReference type="Pfam" id="PF09471">
    <property type="entry name" value="Peptidase_M64"/>
    <property type="match status" value="1"/>
</dbReference>
<dbReference type="InterPro" id="IPR024079">
    <property type="entry name" value="MetalloPept_cat_dom_sf"/>
</dbReference>
<dbReference type="EMBL" id="CP026108">
    <property type="protein sequence ID" value="AUT75609.1"/>
    <property type="molecule type" value="Genomic_DNA"/>
</dbReference>
<dbReference type="Gene3D" id="3.40.390.10">
    <property type="entry name" value="Collagenase (Catalytic Domain)"/>
    <property type="match status" value="1"/>
</dbReference>
<evidence type="ECO:0000313" key="1">
    <source>
        <dbReference type="EMBL" id="AUT75609.1"/>
    </source>
</evidence>
<gene>
    <name evidence="1" type="ORF">C2L64_45440</name>
</gene>
<reference evidence="1 2" key="1">
    <citation type="submission" date="2018-01" db="EMBL/GenBank/DDBJ databases">
        <title>Species boundaries and ecological features among Paraburkholderia terrae DSMZ17804T, P. hospita DSMZ17164T and P. caribensis DSMZ13236T.</title>
        <authorList>
            <person name="Pratama A.A."/>
        </authorList>
    </citation>
    <scope>NUCLEOTIDE SEQUENCE [LARGE SCALE GENOMIC DNA]</scope>
    <source>
        <strain evidence="1 2">DSM 17164</strain>
    </source>
</reference>
<dbReference type="Proteomes" id="UP000236649">
    <property type="component" value="Chromosome 4"/>
</dbReference>
<dbReference type="GeneID" id="55535536"/>
<protein>
    <recommendedName>
        <fullName evidence="3">IgA Peptidase M64</fullName>
    </recommendedName>
</protein>
<organism evidence="1 2">
    <name type="scientific">Paraburkholderia hospita</name>
    <dbReference type="NCBI Taxonomy" id="169430"/>
    <lineage>
        <taxon>Bacteria</taxon>
        <taxon>Pseudomonadati</taxon>
        <taxon>Pseudomonadota</taxon>
        <taxon>Betaproteobacteria</taxon>
        <taxon>Burkholderiales</taxon>
        <taxon>Burkholderiaceae</taxon>
        <taxon>Paraburkholderia</taxon>
    </lineage>
</organism>
<evidence type="ECO:0000313" key="2">
    <source>
        <dbReference type="Proteomes" id="UP000236649"/>
    </source>
</evidence>
<sequence length="656" mass="72739">MAATTPLPIHGEPVLLFGSWASVDRHFNIVLLGDGYIDVEGHRELVDFALHAADLATKIVTTAPFDRMRSAINIFRIDVTSTSSWSAEEIQTWQTDHIDALDAEPDKDKRSQIMHDMMCNMPATNTALRARFCHQNMERLLIGNEDLAFRVASSSSRVTPDAILVIVNTNKSYGGGRIGKVAYAARQSFVPVALHELGHVGFGLADEYHFRFKVEENVSFKGGRLDEPNVSTSAHPKVSPWVDLLTPNVELPTTVEHDPEECPMLTEEQLKNGTFDLKKEGDKDSIGAFEGAKYRLCGVYRPALNCRMRENTQEFCAVCQQVIAEKLGARLFGNPSTQGKLPVDAATSLITFVPLAVPSDTMLMTYDLLTGAYAIYPCAQFVQRSLPQKPVRGRIAPFWNSLTSVYYKAAPHVLAIQYGTGAFALYRFAEDGTSLSFVRGKETPDFGLSRPFALLQVVPFSFAGDLHYLEYDIFTGQAAVKRISVASPNPETIRTLPLGQGRLGLAPFMLANGDPGTHFYSYDFASGALALRRFDGDDVADVWSTPTFGRGWTDLVPFHLVDVKSPLLAKPKVIDEPFDDSPFLLAHSRISGMLRMFRIRNDGVGLDIAYTDKNAGPGLSSFTAFRLLQDKRTYYLRYRWALLPGQQPTIEAFHCD</sequence>
<dbReference type="RefSeq" id="WP_103153924.1">
    <property type="nucleotide sequence ID" value="NZ_CP026108.1"/>
</dbReference>
<accession>A0AAN1MQG2</accession>
<dbReference type="AlphaFoldDB" id="A0AAN1MQG2"/>
<evidence type="ECO:0008006" key="3">
    <source>
        <dbReference type="Google" id="ProtNLM"/>
    </source>
</evidence>
<dbReference type="KEGG" id="phs:C2L64_45440"/>